<evidence type="ECO:0000313" key="3">
    <source>
        <dbReference type="EMBL" id="PLT48425.1"/>
    </source>
</evidence>
<dbReference type="EMBL" id="NFEZ01000001">
    <property type="protein sequence ID" value="PLT48425.1"/>
    <property type="molecule type" value="Genomic_DNA"/>
</dbReference>
<dbReference type="InterPro" id="IPR007809">
    <property type="entry name" value="FlgN-like"/>
</dbReference>
<dbReference type="SUPFAM" id="SSF140566">
    <property type="entry name" value="FlgN-like"/>
    <property type="match status" value="1"/>
</dbReference>
<evidence type="ECO:0000256" key="1">
    <source>
        <dbReference type="ARBA" id="ARBA00022795"/>
    </source>
</evidence>
<evidence type="ECO:0000313" key="4">
    <source>
        <dbReference type="Proteomes" id="UP000234789"/>
    </source>
</evidence>
<dbReference type="GO" id="GO:0044780">
    <property type="term" value="P:bacterial-type flagellum assembly"/>
    <property type="evidence" value="ECO:0007669"/>
    <property type="project" value="InterPro"/>
</dbReference>
<protein>
    <recommendedName>
        <fullName evidence="5">Flagellar biosynthesis protein FlgN</fullName>
    </recommendedName>
</protein>
<accession>A0A2N5NDK0</accession>
<name>A0A2N5NDK0_9BACL</name>
<organism evidence="3 4">
    <name type="scientific">Paenibacillus pasadenensis</name>
    <dbReference type="NCBI Taxonomy" id="217090"/>
    <lineage>
        <taxon>Bacteria</taxon>
        <taxon>Bacillati</taxon>
        <taxon>Bacillota</taxon>
        <taxon>Bacilli</taxon>
        <taxon>Bacillales</taxon>
        <taxon>Paenibacillaceae</taxon>
        <taxon>Paenibacillus</taxon>
    </lineage>
</organism>
<proteinExistence type="predicted"/>
<dbReference type="AlphaFoldDB" id="A0A2N5NDK0"/>
<reference evidence="3 4" key="1">
    <citation type="submission" date="2017-05" db="EMBL/GenBank/DDBJ databases">
        <title>Functional genome analysis of Paenibacillus pasadenensis strain R16: insights on endophytic life style and antifungal activity.</title>
        <authorList>
            <person name="Passera A."/>
            <person name="Marcolungo L."/>
            <person name="Casati P."/>
            <person name="Brasca M."/>
            <person name="Quaglino F."/>
            <person name="Delledonne M."/>
        </authorList>
    </citation>
    <scope>NUCLEOTIDE SEQUENCE [LARGE SCALE GENOMIC DNA]</scope>
    <source>
        <strain evidence="3 4">R16</strain>
    </source>
</reference>
<sequence>MTIQDLIETLAQQSGLYRELLELAIAKTPVLVKGDVDALSALLMKERKLARRAEELEVRRQMLVNIHFSKLQLRLRSGKLSDLIRTVNSPEEKQRLSELQQELTQLLEDVRQRNEHNLALTKQSLEFIDFSLELTADAPYDDYTYVHPQLHPAGAVKAGMFDRKG</sequence>
<comment type="caution">
    <text evidence="3">The sequence shown here is derived from an EMBL/GenBank/DDBJ whole genome shotgun (WGS) entry which is preliminary data.</text>
</comment>
<feature type="coiled-coil region" evidence="2">
    <location>
        <begin position="89"/>
        <end position="116"/>
    </location>
</feature>
<dbReference type="Pfam" id="PF05130">
    <property type="entry name" value="FlgN"/>
    <property type="match status" value="1"/>
</dbReference>
<keyword evidence="4" id="KW-1185">Reference proteome</keyword>
<dbReference type="RefSeq" id="WP_101807638.1">
    <property type="nucleotide sequence ID" value="NZ_NFEZ01000001.1"/>
</dbReference>
<evidence type="ECO:0000256" key="2">
    <source>
        <dbReference type="SAM" id="Coils"/>
    </source>
</evidence>
<dbReference type="InterPro" id="IPR036679">
    <property type="entry name" value="FlgN-like_sf"/>
</dbReference>
<gene>
    <name evidence="3" type="ORF">B8V81_0557</name>
</gene>
<keyword evidence="2" id="KW-0175">Coiled coil</keyword>
<dbReference type="Gene3D" id="1.20.58.300">
    <property type="entry name" value="FlgN-like"/>
    <property type="match status" value="1"/>
</dbReference>
<keyword evidence="1" id="KW-1005">Bacterial flagellum biogenesis</keyword>
<dbReference type="Proteomes" id="UP000234789">
    <property type="component" value="Unassembled WGS sequence"/>
</dbReference>
<evidence type="ECO:0008006" key="5">
    <source>
        <dbReference type="Google" id="ProtNLM"/>
    </source>
</evidence>